<name>A0A1A0QVB8_MYCPR</name>
<evidence type="ECO:0000313" key="2">
    <source>
        <dbReference type="EMBL" id="OBB26160.1"/>
    </source>
</evidence>
<dbReference type="InterPro" id="IPR051053">
    <property type="entry name" value="ECH/Chromodomain_protein"/>
</dbReference>
<protein>
    <submittedName>
        <fullName evidence="2">Enoyl-CoA hydratase</fullName>
    </submittedName>
</protein>
<proteinExistence type="inferred from homology"/>
<dbReference type="InterPro" id="IPR001753">
    <property type="entry name" value="Enoyl-CoA_hydra/iso"/>
</dbReference>
<accession>A0A1A0QVB8</accession>
<dbReference type="SUPFAM" id="SSF52096">
    <property type="entry name" value="ClpP/crotonase"/>
    <property type="match status" value="1"/>
</dbReference>
<dbReference type="PANTHER" id="PTHR43684">
    <property type="match status" value="1"/>
</dbReference>
<dbReference type="AlphaFoldDB" id="A0A1A0QVB8"/>
<reference evidence="3" key="1">
    <citation type="submission" date="2016-06" db="EMBL/GenBank/DDBJ databases">
        <authorList>
            <person name="Sutton G."/>
            <person name="Brinkac L."/>
            <person name="Sanka R."/>
            <person name="Adams M."/>
            <person name="Lau E."/>
            <person name="Mehaffy C."/>
            <person name="Tameris M."/>
            <person name="Hatherill M."/>
            <person name="Hanekom W."/>
            <person name="Mahomed H."/>
            <person name="Mcshane H."/>
        </authorList>
    </citation>
    <scope>NUCLEOTIDE SEQUENCE [LARGE SCALE GENOMIC DNA]</scope>
    <source>
        <strain evidence="3">852002-51209_SCH5440388</strain>
    </source>
</reference>
<comment type="similarity">
    <text evidence="1">Belongs to the enoyl-CoA hydratase/isomerase family.</text>
</comment>
<dbReference type="Pfam" id="PF00378">
    <property type="entry name" value="ECH_1"/>
    <property type="match status" value="1"/>
</dbReference>
<dbReference type="Gene3D" id="3.90.226.10">
    <property type="entry name" value="2-enoyl-CoA Hydratase, Chain A, domain 1"/>
    <property type="match status" value="1"/>
</dbReference>
<evidence type="ECO:0000256" key="1">
    <source>
        <dbReference type="ARBA" id="ARBA00005254"/>
    </source>
</evidence>
<sequence length="289" mass="31714">MSNEEPASHRQPPAYEEIDYRFDDGVAVIRFNAPKRRNALRNQMLRDLWEALDIADRDPAVRAVVLTGAGDHFCVGAELTGPDTLLEALEEDRDGHTPTGYREPGGRVSERLFDMRTPVVAAVNGDAVGGGASIMAATDVRIAGQRSRFGFVFTRRGVVPESASSWFLPRLVGLTRATDWVLSGRVFDAAEAYEAGLLTRVVAPDAVLDEAMAYARVFVTETSPTSVALARRLLGRSWGHATPRSAAEDESRVYASRLRSEDVHEGVVSFLERRPAVFPPLDDHPADHF</sequence>
<evidence type="ECO:0000313" key="3">
    <source>
        <dbReference type="Proteomes" id="UP000093902"/>
    </source>
</evidence>
<dbReference type="RefSeq" id="WP_064935219.1">
    <property type="nucleotide sequence ID" value="NZ_LZSO01000035.1"/>
</dbReference>
<comment type="caution">
    <text evidence="2">The sequence shown here is derived from an EMBL/GenBank/DDBJ whole genome shotgun (WGS) entry which is preliminary data.</text>
</comment>
<dbReference type="Proteomes" id="UP000093902">
    <property type="component" value="Unassembled WGS sequence"/>
</dbReference>
<organism evidence="2 3">
    <name type="scientific">Mycolicibacterium peregrinum</name>
    <name type="common">Mycobacterium peregrinum</name>
    <dbReference type="NCBI Taxonomy" id="43304"/>
    <lineage>
        <taxon>Bacteria</taxon>
        <taxon>Bacillati</taxon>
        <taxon>Actinomycetota</taxon>
        <taxon>Actinomycetes</taxon>
        <taxon>Mycobacteriales</taxon>
        <taxon>Mycobacteriaceae</taxon>
        <taxon>Mycolicibacterium</taxon>
    </lineage>
</organism>
<dbReference type="GO" id="GO:0003824">
    <property type="term" value="F:catalytic activity"/>
    <property type="evidence" value="ECO:0007669"/>
    <property type="project" value="UniProtKB-ARBA"/>
</dbReference>
<dbReference type="CDD" id="cd06558">
    <property type="entry name" value="crotonase-like"/>
    <property type="match status" value="1"/>
</dbReference>
<gene>
    <name evidence="2" type="ORF">A5792_27365</name>
</gene>
<dbReference type="OrthoDB" id="9777711at2"/>
<dbReference type="NCBIfam" id="NF006109">
    <property type="entry name" value="PRK08260.1"/>
    <property type="match status" value="1"/>
</dbReference>
<dbReference type="PANTHER" id="PTHR43684:SF4">
    <property type="entry name" value="ENOYL-COA HYDRATASE_ISOMERASE FAMILY PROTEIN (AFU_ORTHOLOGUE AFUA_1G01890)"/>
    <property type="match status" value="1"/>
</dbReference>
<dbReference type="InterPro" id="IPR029045">
    <property type="entry name" value="ClpP/crotonase-like_dom_sf"/>
</dbReference>
<dbReference type="EMBL" id="LZSO01000035">
    <property type="protein sequence ID" value="OBB26160.1"/>
    <property type="molecule type" value="Genomic_DNA"/>
</dbReference>